<dbReference type="InterPro" id="IPR025391">
    <property type="entry name" value="DUF4123"/>
</dbReference>
<dbReference type="STRING" id="500637.PROVRUST_07463"/>
<evidence type="ECO:0000313" key="3">
    <source>
        <dbReference type="Proteomes" id="UP000005512"/>
    </source>
</evidence>
<gene>
    <name evidence="2" type="ORF">PROVRUST_07463</name>
</gene>
<organism evidence="2 3">
    <name type="scientific">Providencia rustigianii DSM 4541</name>
    <dbReference type="NCBI Taxonomy" id="500637"/>
    <lineage>
        <taxon>Bacteria</taxon>
        <taxon>Pseudomonadati</taxon>
        <taxon>Pseudomonadota</taxon>
        <taxon>Gammaproteobacteria</taxon>
        <taxon>Enterobacterales</taxon>
        <taxon>Morganellaceae</taxon>
        <taxon>Providencia</taxon>
    </lineage>
</organism>
<dbReference type="RefSeq" id="WP_006815475.1">
    <property type="nucleotide sequence ID" value="NZ_GG703819.1"/>
</dbReference>
<accession>D1P5F7</accession>
<dbReference type="AlphaFoldDB" id="D1P5F7"/>
<keyword evidence="3" id="KW-1185">Reference proteome</keyword>
<sequence>MIHYLPQHKNFGEHQFALIDKAFARSLLDDYPSLDIVSAHLAPQSHLYPALISLHELPTSDWDMFTTRITEQYQGLSTPNINLLLSSPLSAESLRNELASLLLINDEKQQNYLFRYYDPRVLIQLSWMLTPWQLQTYLKMQVIPSWTFFIDKQWYTLNFQEKVPYIKNDPINLPLEQINRIGLINQVLEQVPITKNLDEKIRLSRHIDELLLIASNCGLVINKDINIFVQQGIKQQCAFWLHHDVQAVLKVAAHNPEYYHRTTSNWNEKRWQEIKANAPTLITSKGI</sequence>
<comment type="caution">
    <text evidence="2">The sequence shown here is derived from an EMBL/GenBank/DDBJ whole genome shotgun (WGS) entry which is preliminary data.</text>
</comment>
<reference evidence="2" key="1">
    <citation type="submission" date="2009-12" db="EMBL/GenBank/DDBJ databases">
        <authorList>
            <person name="Weinstock G."/>
            <person name="Sodergren E."/>
            <person name="Clifton S."/>
            <person name="Fulton L."/>
            <person name="Fulton B."/>
            <person name="Courtney L."/>
            <person name="Fronick C."/>
            <person name="Harrison M."/>
            <person name="Strong C."/>
            <person name="Farmer C."/>
            <person name="Delahaunty K."/>
            <person name="Markovic C."/>
            <person name="Hall O."/>
            <person name="Minx P."/>
            <person name="Tomlinson C."/>
            <person name="Mitreva M."/>
            <person name="Nelson J."/>
            <person name="Hou S."/>
            <person name="Wollam A."/>
            <person name="Pepin K.H."/>
            <person name="Johnson M."/>
            <person name="Bhonagiri V."/>
            <person name="Nash W.E."/>
            <person name="Warren W."/>
            <person name="Chinwalla A."/>
            <person name="Mardis E.R."/>
            <person name="Wilson R.K."/>
        </authorList>
    </citation>
    <scope>NUCLEOTIDE SEQUENCE [LARGE SCALE GENOMIC DNA]</scope>
    <source>
        <strain evidence="2">DSM 4541</strain>
    </source>
</reference>
<feature type="domain" description="DUF4123" evidence="1">
    <location>
        <begin position="49"/>
        <end position="135"/>
    </location>
</feature>
<dbReference type="Proteomes" id="UP000005512">
    <property type="component" value="Unassembled WGS sequence"/>
</dbReference>
<evidence type="ECO:0000259" key="1">
    <source>
        <dbReference type="Pfam" id="PF13503"/>
    </source>
</evidence>
<evidence type="ECO:0000313" key="2">
    <source>
        <dbReference type="EMBL" id="EFB71281.1"/>
    </source>
</evidence>
<protein>
    <recommendedName>
        <fullName evidence="1">DUF4123 domain-containing protein</fullName>
    </recommendedName>
</protein>
<proteinExistence type="predicted"/>
<dbReference type="Pfam" id="PF13503">
    <property type="entry name" value="DUF4123"/>
    <property type="match status" value="1"/>
</dbReference>
<name>D1P5F7_9GAMM</name>
<dbReference type="HOGENOM" id="CLU_969310_0_0_6"/>
<dbReference type="eggNOG" id="ENOG503357P">
    <property type="taxonomic scope" value="Bacteria"/>
</dbReference>
<dbReference type="EMBL" id="ABXV02000040">
    <property type="protein sequence ID" value="EFB71281.1"/>
    <property type="molecule type" value="Genomic_DNA"/>
</dbReference>